<keyword evidence="5" id="KW-0812">Transmembrane</keyword>
<gene>
    <name evidence="7" type="ORF">QR680_007230</name>
</gene>
<dbReference type="Pfam" id="PF13606">
    <property type="entry name" value="Ank_3"/>
    <property type="match status" value="1"/>
</dbReference>
<dbReference type="EMBL" id="JAUCMV010000003">
    <property type="protein sequence ID" value="KAK0414253.1"/>
    <property type="molecule type" value="Genomic_DNA"/>
</dbReference>
<dbReference type="PANTHER" id="PTHR10117">
    <property type="entry name" value="TRANSIENT RECEPTOR POTENTIAL CHANNEL"/>
    <property type="match status" value="1"/>
</dbReference>
<evidence type="ECO:0000259" key="6">
    <source>
        <dbReference type="SMART" id="SM01420"/>
    </source>
</evidence>
<proteinExistence type="predicted"/>
<keyword evidence="3" id="KW-0406">Ion transport</keyword>
<comment type="caution">
    <text evidence="7">The sequence shown here is derived from an EMBL/GenBank/DDBJ whole genome shotgun (WGS) entry which is preliminary data.</text>
</comment>
<evidence type="ECO:0000256" key="5">
    <source>
        <dbReference type="SAM" id="Phobius"/>
    </source>
</evidence>
<evidence type="ECO:0000313" key="7">
    <source>
        <dbReference type="EMBL" id="KAK0414253.1"/>
    </source>
</evidence>
<evidence type="ECO:0000256" key="3">
    <source>
        <dbReference type="ARBA" id="ARBA00023065"/>
    </source>
</evidence>
<keyword evidence="5" id="KW-1133">Transmembrane helix</keyword>
<dbReference type="Pfam" id="PF08344">
    <property type="entry name" value="TRP_2"/>
    <property type="match status" value="1"/>
</dbReference>
<keyword evidence="1" id="KW-0813">Transport</keyword>
<dbReference type="Proteomes" id="UP001175271">
    <property type="component" value="Unassembled WGS sequence"/>
</dbReference>
<dbReference type="PANTHER" id="PTHR10117:SF50">
    <property type="entry name" value="ANK_REP_REGION DOMAIN-CONTAINING PROTEIN"/>
    <property type="match status" value="1"/>
</dbReference>
<dbReference type="AlphaFoldDB" id="A0AA39I0D4"/>
<keyword evidence="5" id="KW-0472">Membrane</keyword>
<organism evidence="7 8">
    <name type="scientific">Steinernema hermaphroditum</name>
    <dbReference type="NCBI Taxonomy" id="289476"/>
    <lineage>
        <taxon>Eukaryota</taxon>
        <taxon>Metazoa</taxon>
        <taxon>Ecdysozoa</taxon>
        <taxon>Nematoda</taxon>
        <taxon>Chromadorea</taxon>
        <taxon>Rhabditida</taxon>
        <taxon>Tylenchina</taxon>
        <taxon>Panagrolaimomorpha</taxon>
        <taxon>Strongyloidoidea</taxon>
        <taxon>Steinernematidae</taxon>
        <taxon>Steinernema</taxon>
    </lineage>
</organism>
<evidence type="ECO:0000256" key="1">
    <source>
        <dbReference type="ARBA" id="ARBA00022448"/>
    </source>
</evidence>
<dbReference type="GO" id="GO:0070679">
    <property type="term" value="F:inositol 1,4,5 trisphosphate binding"/>
    <property type="evidence" value="ECO:0007669"/>
    <property type="project" value="TreeGrafter"/>
</dbReference>
<feature type="transmembrane region" description="Helical" evidence="5">
    <location>
        <begin position="776"/>
        <end position="794"/>
    </location>
</feature>
<dbReference type="GO" id="GO:0007338">
    <property type="term" value="P:single fertilization"/>
    <property type="evidence" value="ECO:0007669"/>
    <property type="project" value="TreeGrafter"/>
</dbReference>
<dbReference type="InterPro" id="IPR002110">
    <property type="entry name" value="Ankyrin_rpt"/>
</dbReference>
<accession>A0AA39I0D4</accession>
<feature type="domain" description="Transient receptor ion channel" evidence="6">
    <location>
        <begin position="334"/>
        <end position="394"/>
    </location>
</feature>
<feature type="transmembrane region" description="Helical" evidence="5">
    <location>
        <begin position="515"/>
        <end position="537"/>
    </location>
</feature>
<dbReference type="GO" id="GO:0005886">
    <property type="term" value="C:plasma membrane"/>
    <property type="evidence" value="ECO:0007669"/>
    <property type="project" value="TreeGrafter"/>
</dbReference>
<reference evidence="7" key="1">
    <citation type="submission" date="2023-06" db="EMBL/GenBank/DDBJ databases">
        <title>Genomic analysis of the entomopathogenic nematode Steinernema hermaphroditum.</title>
        <authorList>
            <person name="Schwarz E.M."/>
            <person name="Heppert J.K."/>
            <person name="Baniya A."/>
            <person name="Schwartz H.T."/>
            <person name="Tan C.-H."/>
            <person name="Antoshechkin I."/>
            <person name="Sternberg P.W."/>
            <person name="Goodrich-Blair H."/>
            <person name="Dillman A.R."/>
        </authorList>
    </citation>
    <scope>NUCLEOTIDE SEQUENCE</scope>
    <source>
        <strain evidence="7">PS9179</strain>
        <tissue evidence="7">Whole animal</tissue>
    </source>
</reference>
<dbReference type="GO" id="GO:0034703">
    <property type="term" value="C:cation channel complex"/>
    <property type="evidence" value="ECO:0007669"/>
    <property type="project" value="TreeGrafter"/>
</dbReference>
<dbReference type="GO" id="GO:0005739">
    <property type="term" value="C:mitochondrion"/>
    <property type="evidence" value="ECO:0007669"/>
    <property type="project" value="InterPro"/>
</dbReference>
<keyword evidence="8" id="KW-1185">Reference proteome</keyword>
<feature type="transmembrane region" description="Helical" evidence="5">
    <location>
        <begin position="677"/>
        <end position="699"/>
    </location>
</feature>
<keyword evidence="2" id="KW-0677">Repeat</keyword>
<dbReference type="InterPro" id="IPR002153">
    <property type="entry name" value="TRPC_channel"/>
</dbReference>
<name>A0AA39I0D4_9BILA</name>
<dbReference type="InterPro" id="IPR026146">
    <property type="entry name" value="Ribosomal_uS3m"/>
</dbReference>
<evidence type="ECO:0000256" key="2">
    <source>
        <dbReference type="ARBA" id="ARBA00022737"/>
    </source>
</evidence>
<sequence length="969" mass="112823">MCTSVPSSHDFNFSSACEKSRRKISSKYCDWQCITQTVNLKATIDRTQMLTYEMAQKPHHIGVRKAWLSWHSQNLEEFRQTQPYQVAQDEIIRRFVRGFFPQNIAISGNELVIKRRGNAVYVAGFFQHSRRLDIRKIYWMFGFTEEFLSLLLKQPVKLEMQFMTVGNGRPLLVRRGKATSYKTPAFEEREEGYDGRLEWSLTDHNLLLIAAFRNAVLGNDFNKVKAQVQLLSPEYTNESQLDLLCNKICDRSSAEPLKEALLTAITIGSRPLVEFILSLFHEYPGEERSGCYDSPSFMPHMTPLMMACICNNFGIVECLLMRNHDIDLPHRADCVCDMCYKTANLVSANIRRLDTYRALSSEAFLWLSTSDPMLAAIQLSRDLQTCESTETQHKDIYQKLQRNVQNFATSLVQHCWNMEEVDVLLQQPDGSSISDAHLPYPRVRLALDGEMRQLTANLSVQMGIENKWHGEWRDYGKNTVRDAGRMLCHTLLFPILAYIHALSAGRLIQSFNYPVARFASYTASYFSFLAAIITLRIVTAVTTTQHERTVLSNNYQFFLQCYIFIYMFGMIVWEFLEFSRRGIERYYEMWWRWFDLMMLGLFFCAMMTWIATWYTVAIDGLPTLRRWHWIEYDVHLLFDIFYGGACIMAFWRVFYFVQLYRFVGSTVISIGKCVSKIYYYFIIMIVVLASFAIGVNMILEPYSRNRQFLIDGLPDETEKSPDKFMDLVQSSRFLFWSFFGYLSPDDYKPIVGHVGPDFERTRHRITRNSAEIAMSMYHIVMIITLLNLMVSLLVKTADEVLDNEDVEWKYTKVHIYYEFFEPGSSVPPPFNLIFMLSSFMYQVFSKDYTFVWPDMLVKREATSDTEAYREMRCAYRDLIVRLFQRYRASKELHFKTIQTMDSDKEKKNAVVKVAFMNSVLNRSAVSDIINPTAALSKDTVHSRVCSSCNERIVDSQSTTCKTCCQAPVQ</sequence>
<feature type="transmembrane region" description="Helical" evidence="5">
    <location>
        <begin position="491"/>
        <end position="508"/>
    </location>
</feature>
<feature type="transmembrane region" description="Helical" evidence="5">
    <location>
        <begin position="596"/>
        <end position="616"/>
    </location>
</feature>
<feature type="transmembrane region" description="Helical" evidence="5">
    <location>
        <begin position="557"/>
        <end position="576"/>
    </location>
</feature>
<dbReference type="InterPro" id="IPR036770">
    <property type="entry name" value="Ankyrin_rpt-contain_sf"/>
</dbReference>
<dbReference type="SUPFAM" id="SSF48403">
    <property type="entry name" value="Ankyrin repeat"/>
    <property type="match status" value="1"/>
</dbReference>
<evidence type="ECO:0000256" key="4">
    <source>
        <dbReference type="ARBA" id="ARBA00023303"/>
    </source>
</evidence>
<feature type="transmembrane region" description="Helical" evidence="5">
    <location>
        <begin position="636"/>
        <end position="657"/>
    </location>
</feature>
<evidence type="ECO:0000313" key="8">
    <source>
        <dbReference type="Proteomes" id="UP001175271"/>
    </source>
</evidence>
<dbReference type="InterPro" id="IPR013555">
    <property type="entry name" value="TRP_dom"/>
</dbReference>
<protein>
    <recommendedName>
        <fullName evidence="6">Transient receptor ion channel domain-containing protein</fullName>
    </recommendedName>
</protein>
<dbReference type="SMART" id="SM01420">
    <property type="entry name" value="TRP_2"/>
    <property type="match status" value="1"/>
</dbReference>
<dbReference type="PRINTS" id="PR01097">
    <property type="entry name" value="TRNSRECEPTRP"/>
</dbReference>
<dbReference type="Pfam" id="PF14955">
    <property type="entry name" value="MRP-S24"/>
    <property type="match status" value="1"/>
</dbReference>
<keyword evidence="4" id="KW-0407">Ion channel</keyword>
<dbReference type="GO" id="GO:0051480">
    <property type="term" value="P:regulation of cytosolic calcium ion concentration"/>
    <property type="evidence" value="ECO:0007669"/>
    <property type="project" value="TreeGrafter"/>
</dbReference>
<dbReference type="GO" id="GO:0015279">
    <property type="term" value="F:store-operated calcium channel activity"/>
    <property type="evidence" value="ECO:0007669"/>
    <property type="project" value="TreeGrafter"/>
</dbReference>